<dbReference type="AlphaFoldDB" id="A0A542ZBH3"/>
<reference evidence="2 3" key="1">
    <citation type="submission" date="2019-06" db="EMBL/GenBank/DDBJ databases">
        <title>Sequencing the genomes of 1000 actinobacteria strains.</title>
        <authorList>
            <person name="Klenk H.-P."/>
        </authorList>
    </citation>
    <scope>NUCLEOTIDE SEQUENCE [LARGE SCALE GENOMIC DNA]</scope>
    <source>
        <strain evidence="2 3">DSM 8251</strain>
    </source>
</reference>
<organism evidence="2 3">
    <name type="scientific">Propioniferax innocua</name>
    <dbReference type="NCBI Taxonomy" id="1753"/>
    <lineage>
        <taxon>Bacteria</taxon>
        <taxon>Bacillati</taxon>
        <taxon>Actinomycetota</taxon>
        <taxon>Actinomycetes</taxon>
        <taxon>Propionibacteriales</taxon>
        <taxon>Propionibacteriaceae</taxon>
        <taxon>Propioniferax</taxon>
    </lineage>
</organism>
<keyword evidence="3" id="KW-1185">Reference proteome</keyword>
<evidence type="ECO:0000313" key="2">
    <source>
        <dbReference type="EMBL" id="TQL57641.1"/>
    </source>
</evidence>
<evidence type="ECO:0000313" key="3">
    <source>
        <dbReference type="Proteomes" id="UP000316196"/>
    </source>
</evidence>
<name>A0A542ZBH3_9ACTN</name>
<comment type="caution">
    <text evidence="2">The sequence shown here is derived from an EMBL/GenBank/DDBJ whole genome shotgun (WGS) entry which is preliminary data.</text>
</comment>
<protein>
    <submittedName>
        <fullName evidence="2">Uncharacterized protein</fullName>
    </submittedName>
</protein>
<dbReference type="Proteomes" id="UP000316196">
    <property type="component" value="Unassembled WGS sequence"/>
</dbReference>
<dbReference type="RefSeq" id="WP_211345903.1">
    <property type="nucleotide sequence ID" value="NZ_BAAAMD010000003.1"/>
</dbReference>
<accession>A0A542ZBH3</accession>
<evidence type="ECO:0000256" key="1">
    <source>
        <dbReference type="SAM" id="MobiDB-lite"/>
    </source>
</evidence>
<feature type="region of interest" description="Disordered" evidence="1">
    <location>
        <begin position="167"/>
        <end position="224"/>
    </location>
</feature>
<proteinExistence type="predicted"/>
<dbReference type="EMBL" id="VFOR01000002">
    <property type="protein sequence ID" value="TQL57641.1"/>
    <property type="molecule type" value="Genomic_DNA"/>
</dbReference>
<gene>
    <name evidence="2" type="ORF">FB460_1477</name>
</gene>
<sequence length="224" mass="23785">MGFLNWVKGVDHKLEPEALESQHTVPTADDILQALNKTADMAHRANLSGVVTARVDRVSKAVRDVMPLLEREGLGSQDSYAIMATATDYLPEALGAYLRLPREWADSRPVDRGRTALMLLIDQLDLLTATMDKILDAVARADATALVAHGRFLNARFGGQAGAGDLELGEVAGTPPEGFPASEGSAPATRSDGNGTAAHPEPPAKRSTQTGPGPTPRNPLDLDF</sequence>